<dbReference type="EMBL" id="LNSV01000078">
    <property type="protein sequence ID" value="KUH36404.1"/>
    <property type="molecule type" value="Genomic_DNA"/>
</dbReference>
<accession>A0A100Y2C1</accession>
<protein>
    <submittedName>
        <fullName evidence="1">Uncharacterized protein</fullName>
    </submittedName>
</protein>
<evidence type="ECO:0000313" key="2">
    <source>
        <dbReference type="Proteomes" id="UP000054011"/>
    </source>
</evidence>
<proteinExistence type="predicted"/>
<gene>
    <name evidence="1" type="ORF">ATE80_23820</name>
</gene>
<dbReference type="AlphaFoldDB" id="A0A100Y2C1"/>
<name>A0A100Y2C1_9ACTN</name>
<organism evidence="1 2">
    <name type="scientific">Streptomyces kanasensis</name>
    <dbReference type="NCBI Taxonomy" id="936756"/>
    <lineage>
        <taxon>Bacteria</taxon>
        <taxon>Bacillati</taxon>
        <taxon>Actinomycetota</taxon>
        <taxon>Actinomycetes</taxon>
        <taxon>Kitasatosporales</taxon>
        <taxon>Streptomycetaceae</taxon>
        <taxon>Streptomyces</taxon>
    </lineage>
</organism>
<comment type="caution">
    <text evidence="1">The sequence shown here is derived from an EMBL/GenBank/DDBJ whole genome shotgun (WGS) entry which is preliminary data.</text>
</comment>
<reference evidence="1 2" key="1">
    <citation type="submission" date="2015-11" db="EMBL/GenBank/DDBJ databases">
        <title>Genome-wide analysis reveals the secondary metabolome in Streptomyces kanasensis ZX01.</title>
        <authorList>
            <person name="Zhang G."/>
            <person name="Han L."/>
            <person name="Feng J."/>
            <person name="Zhang X."/>
        </authorList>
    </citation>
    <scope>NUCLEOTIDE SEQUENCE [LARGE SCALE GENOMIC DNA]</scope>
    <source>
        <strain evidence="1 2">ZX01</strain>
    </source>
</reference>
<dbReference type="Proteomes" id="UP000054011">
    <property type="component" value="Unassembled WGS sequence"/>
</dbReference>
<evidence type="ECO:0000313" key="1">
    <source>
        <dbReference type="EMBL" id="KUH36404.1"/>
    </source>
</evidence>
<sequence>MGLFDKLTGIRRPSGEIAPRSAEEVREALLRLNGPDIPYVLRDGSPEGADLGSVLSIMCRAR</sequence>
<keyword evidence="2" id="KW-1185">Reference proteome</keyword>